<dbReference type="Proteomes" id="UP000245771">
    <property type="component" value="Unassembled WGS sequence"/>
</dbReference>
<comment type="similarity">
    <text evidence="1">Belongs to the glycosyl hydrolase 5 (cellulase A) family.</text>
</comment>
<evidence type="ECO:0000256" key="4">
    <source>
        <dbReference type="SAM" id="Phobius"/>
    </source>
</evidence>
<dbReference type="Pfam" id="PF18564">
    <property type="entry name" value="Glyco_hydro_5_C"/>
    <property type="match status" value="1"/>
</dbReference>
<evidence type="ECO:0000256" key="1">
    <source>
        <dbReference type="ARBA" id="ARBA00005641"/>
    </source>
</evidence>
<dbReference type="SUPFAM" id="SSF51445">
    <property type="entry name" value="(Trans)glycosidases"/>
    <property type="match status" value="1"/>
</dbReference>
<dbReference type="InterPro" id="IPR013780">
    <property type="entry name" value="Glyco_hydro_b"/>
</dbReference>
<proteinExistence type="inferred from homology"/>
<dbReference type="GO" id="GO:0050295">
    <property type="term" value="F:steryl-beta-glucosidase activity"/>
    <property type="evidence" value="ECO:0007669"/>
    <property type="project" value="TreeGrafter"/>
</dbReference>
<keyword evidence="4" id="KW-0812">Transmembrane</keyword>
<dbReference type="InterPro" id="IPR018087">
    <property type="entry name" value="Glyco_hydro_5_CS"/>
</dbReference>
<keyword evidence="7" id="KW-1185">Reference proteome</keyword>
<feature type="transmembrane region" description="Helical" evidence="4">
    <location>
        <begin position="804"/>
        <end position="825"/>
    </location>
</feature>
<evidence type="ECO:0000256" key="2">
    <source>
        <dbReference type="ARBA" id="ARBA00022801"/>
    </source>
</evidence>
<feature type="domain" description="Glycoside hydrolase family 5 C-terminal" evidence="5">
    <location>
        <begin position="660"/>
        <end position="764"/>
    </location>
</feature>
<dbReference type="RefSeq" id="XP_025354981.1">
    <property type="nucleotide sequence ID" value="XM_025502203.1"/>
</dbReference>
<sequence length="830" mass="93787">MTKKSTWQSYDATDLSSKAIGSSQMYAYGRHFVDGYGRIIQLRGMNVSGANKLPSKPDGLFALTADQFFAHQSVSFVGRPFSLADAPLHFARIKAWGYTCIRFLVTWESISHSGPDPDRDMDLEYVEYLEKLIDLLPQFGLKIFICAHQDVWSRFSGGSGAPAWTFEKAGLDIEAFKPTGAAYIPPLSGDDEAQYSGAHPSTSKKKEPVGAFVWPSGYQKAAAATMATLFWNGERVAWTLKLPSFNANITQADELNIQEYLQASYIETFGKLMDRLGKYEAVIGFDLMNEPHRGYVGTKDWNNWCYETDLHIGHYPSLLQSLALASGYKQEIPFYVKSWPFPTRKSHKSVVDPMGKSVWLSDKGSGECVWRAHGAWQWDKQREQPVVLCEDFFTHDPRPGKGKKEIEWYKDCYAPFIHRLSERIGRTHKHLHCFVEPIPNEFFPPWSNPDVLAKLDRADRDELAEATLVQDYAVKTYIDTPRPPRFIYSPHFYDLNVLFGKIHSSMSVDVQSLSRGGFILRSLFFGKEGLKKNYQRQISKLVDNGQVSFGSMPTVIGEVGIPWDINGGHALRTGDYSKQEELLDALIEAMEQAQAGFTLWNYNPDNTTQKGDGWNQEDFSVMCNDAHAQDIDNPTSSEKDLDEDFVKLHRGGRALSAIIRPYATKVAGYPIHTKWDRNKLLFDFHYVNPPVEIREAALHAAGKSAPARSEEAMTTKVFVPRYHFDGLDIRVQVSDGEHHLDLDRQTLSVKHANNTPGFTHKIRISVNGPLSEEKLSDSQRALVHHRAIVKKRREKLIDLSFEQWGAILVLSLGIIISMVIVHFGLSYANA</sequence>
<dbReference type="STRING" id="1280837.A0A316VAM3"/>
<dbReference type="PANTHER" id="PTHR31308:SF5">
    <property type="entry name" value="ERGOSTERYL-BETA-GLUCOSIDASE"/>
    <property type="match status" value="1"/>
</dbReference>
<dbReference type="InterPro" id="IPR052066">
    <property type="entry name" value="Glycosphingolipid_Hydrolases"/>
</dbReference>
<dbReference type="AlphaFoldDB" id="A0A316VAM3"/>
<keyword evidence="4" id="KW-1133">Transmembrane helix</keyword>
<organism evidence="6 7">
    <name type="scientific">Meira miltonrushii</name>
    <dbReference type="NCBI Taxonomy" id="1280837"/>
    <lineage>
        <taxon>Eukaryota</taxon>
        <taxon>Fungi</taxon>
        <taxon>Dikarya</taxon>
        <taxon>Basidiomycota</taxon>
        <taxon>Ustilaginomycotina</taxon>
        <taxon>Exobasidiomycetes</taxon>
        <taxon>Exobasidiales</taxon>
        <taxon>Brachybasidiaceae</taxon>
        <taxon>Meira</taxon>
    </lineage>
</organism>
<reference evidence="6 7" key="1">
    <citation type="journal article" date="2018" name="Mol. Biol. Evol.">
        <title>Broad Genomic Sampling Reveals a Smut Pathogenic Ancestry of the Fungal Clade Ustilaginomycotina.</title>
        <authorList>
            <person name="Kijpornyongpan T."/>
            <person name="Mondo S.J."/>
            <person name="Barry K."/>
            <person name="Sandor L."/>
            <person name="Lee J."/>
            <person name="Lipzen A."/>
            <person name="Pangilinan J."/>
            <person name="LaButti K."/>
            <person name="Hainaut M."/>
            <person name="Henrissat B."/>
            <person name="Grigoriev I.V."/>
            <person name="Spatafora J.W."/>
            <person name="Aime M.C."/>
        </authorList>
    </citation>
    <scope>NUCLEOTIDE SEQUENCE [LARGE SCALE GENOMIC DNA]</scope>
    <source>
        <strain evidence="6 7">MCA 3882</strain>
    </source>
</reference>
<name>A0A316VAM3_9BASI</name>
<dbReference type="Gene3D" id="3.20.20.80">
    <property type="entry name" value="Glycosidases"/>
    <property type="match status" value="2"/>
</dbReference>
<evidence type="ECO:0000313" key="7">
    <source>
        <dbReference type="Proteomes" id="UP000245771"/>
    </source>
</evidence>
<dbReference type="OrthoDB" id="9971853at2759"/>
<dbReference type="PROSITE" id="PS00659">
    <property type="entry name" value="GLYCOSYL_HYDROL_F5"/>
    <property type="match status" value="1"/>
</dbReference>
<dbReference type="GO" id="GO:0005975">
    <property type="term" value="P:carbohydrate metabolic process"/>
    <property type="evidence" value="ECO:0007669"/>
    <property type="project" value="InterPro"/>
</dbReference>
<evidence type="ECO:0000259" key="5">
    <source>
        <dbReference type="Pfam" id="PF18564"/>
    </source>
</evidence>
<evidence type="ECO:0000256" key="3">
    <source>
        <dbReference type="ARBA" id="ARBA00023295"/>
    </source>
</evidence>
<dbReference type="InParanoid" id="A0A316VAM3"/>
<dbReference type="PANTHER" id="PTHR31308">
    <property type="match status" value="1"/>
</dbReference>
<dbReference type="GeneID" id="37023984"/>
<keyword evidence="4" id="KW-0472">Membrane</keyword>
<dbReference type="EMBL" id="KZ819603">
    <property type="protein sequence ID" value="PWN34679.1"/>
    <property type="molecule type" value="Genomic_DNA"/>
</dbReference>
<protein>
    <submittedName>
        <fullName evidence="6">Glycoside hydrolase</fullName>
    </submittedName>
</protein>
<evidence type="ECO:0000313" key="6">
    <source>
        <dbReference type="EMBL" id="PWN34679.1"/>
    </source>
</evidence>
<dbReference type="InterPro" id="IPR041036">
    <property type="entry name" value="GH5_C"/>
</dbReference>
<keyword evidence="3" id="KW-0326">Glycosidase</keyword>
<dbReference type="InterPro" id="IPR017853">
    <property type="entry name" value="GH"/>
</dbReference>
<dbReference type="GO" id="GO:1904462">
    <property type="term" value="P:ergosteryl 3-beta-D-glucoside catabolic process"/>
    <property type="evidence" value="ECO:0007669"/>
    <property type="project" value="TreeGrafter"/>
</dbReference>
<accession>A0A316VAM3</accession>
<gene>
    <name evidence="6" type="ORF">FA14DRAFT_32858</name>
</gene>
<dbReference type="Gene3D" id="2.60.40.1180">
    <property type="entry name" value="Golgi alpha-mannosidase II"/>
    <property type="match status" value="1"/>
</dbReference>
<keyword evidence="2 6" id="KW-0378">Hydrolase</keyword>